<dbReference type="AlphaFoldDB" id="A0A7J6Q5V0"/>
<accession>A0A7J6Q5V0</accession>
<reference evidence="1 2" key="1">
    <citation type="submission" date="2020-04" db="EMBL/GenBank/DDBJ databases">
        <title>Perkinsus olseni comparative genomics.</title>
        <authorList>
            <person name="Bogema D.R."/>
        </authorList>
    </citation>
    <scope>NUCLEOTIDE SEQUENCE [LARGE SCALE GENOMIC DNA]</scope>
    <source>
        <strain evidence="1">ATCC PRA-205</strain>
    </source>
</reference>
<comment type="caution">
    <text evidence="1">The sequence shown here is derived from an EMBL/GenBank/DDBJ whole genome shotgun (WGS) entry which is preliminary data.</text>
</comment>
<dbReference type="Proteomes" id="UP000574390">
    <property type="component" value="Unassembled WGS sequence"/>
</dbReference>
<gene>
    <name evidence="1" type="ORF">FOZ62_008236</name>
</gene>
<dbReference type="EMBL" id="JABANM010032040">
    <property type="protein sequence ID" value="KAF4703592.1"/>
    <property type="molecule type" value="Genomic_DNA"/>
</dbReference>
<organism evidence="1 2">
    <name type="scientific">Perkinsus olseni</name>
    <name type="common">Perkinsus atlanticus</name>
    <dbReference type="NCBI Taxonomy" id="32597"/>
    <lineage>
        <taxon>Eukaryota</taxon>
        <taxon>Sar</taxon>
        <taxon>Alveolata</taxon>
        <taxon>Perkinsozoa</taxon>
        <taxon>Perkinsea</taxon>
        <taxon>Perkinsida</taxon>
        <taxon>Perkinsidae</taxon>
        <taxon>Perkinsus</taxon>
    </lineage>
</organism>
<evidence type="ECO:0000313" key="2">
    <source>
        <dbReference type="Proteomes" id="UP000574390"/>
    </source>
</evidence>
<name>A0A7J6Q5V0_PEROL</name>
<feature type="non-terminal residue" evidence="1">
    <location>
        <position position="1"/>
    </location>
</feature>
<evidence type="ECO:0000313" key="1">
    <source>
        <dbReference type="EMBL" id="KAF4703592.1"/>
    </source>
</evidence>
<protein>
    <submittedName>
        <fullName evidence="1">Uncharacterized protein</fullName>
    </submittedName>
</protein>
<proteinExistence type="predicted"/>
<sequence length="86" mass="9367">MGKKAAGKKKGKKGKQATKTYALTPAQQVAVREAAEARLKQLVVSSTAQHEDDAGTAELTTEVARLCQVFNISVNLRTKALRRWTL</sequence>